<feature type="region of interest" description="Disordered" evidence="4">
    <location>
        <begin position="430"/>
        <end position="466"/>
    </location>
</feature>
<dbReference type="InterPro" id="IPR032675">
    <property type="entry name" value="LRR_dom_sf"/>
</dbReference>
<evidence type="ECO:0000313" key="8">
    <source>
        <dbReference type="Proteomes" id="UP001189122"/>
    </source>
</evidence>
<feature type="compositionally biased region" description="Low complexity" evidence="4">
    <location>
        <begin position="125"/>
        <end position="138"/>
    </location>
</feature>
<dbReference type="SUPFAM" id="SSF56112">
    <property type="entry name" value="Protein kinase-like (PK-like)"/>
    <property type="match status" value="1"/>
</dbReference>
<dbReference type="EMBL" id="LR743597">
    <property type="protein sequence ID" value="CAA2627376.1"/>
    <property type="molecule type" value="Genomic_DNA"/>
</dbReference>
<keyword evidence="2" id="KW-0433">Leucine-rich repeat</keyword>
<feature type="compositionally biased region" description="Gly residues" evidence="4">
    <location>
        <begin position="261"/>
        <end position="270"/>
    </location>
</feature>
<dbReference type="Gene3D" id="3.80.10.10">
    <property type="entry name" value="Ribonuclease Inhibitor"/>
    <property type="match status" value="1"/>
</dbReference>
<evidence type="ECO:0000256" key="5">
    <source>
        <dbReference type="SAM" id="Phobius"/>
    </source>
</evidence>
<feature type="compositionally biased region" description="Basic and acidic residues" evidence="4">
    <location>
        <begin position="248"/>
        <end position="259"/>
    </location>
</feature>
<keyword evidence="5" id="KW-1133">Transmembrane helix</keyword>
<evidence type="ECO:0000259" key="6">
    <source>
        <dbReference type="PROSITE" id="PS50011"/>
    </source>
</evidence>
<feature type="compositionally biased region" description="Basic residues" evidence="4">
    <location>
        <begin position="280"/>
        <end position="292"/>
    </location>
</feature>
<proteinExistence type="predicted"/>
<dbReference type="InterPro" id="IPR011009">
    <property type="entry name" value="Kinase-like_dom_sf"/>
</dbReference>
<feature type="transmembrane region" description="Helical" evidence="5">
    <location>
        <begin position="148"/>
        <end position="174"/>
    </location>
</feature>
<organism evidence="7">
    <name type="scientific">Spirodela intermedia</name>
    <name type="common">Intermediate duckweed</name>
    <dbReference type="NCBI Taxonomy" id="51605"/>
    <lineage>
        <taxon>Eukaryota</taxon>
        <taxon>Viridiplantae</taxon>
        <taxon>Streptophyta</taxon>
        <taxon>Embryophyta</taxon>
        <taxon>Tracheophyta</taxon>
        <taxon>Spermatophyta</taxon>
        <taxon>Magnoliopsida</taxon>
        <taxon>Liliopsida</taxon>
        <taxon>Araceae</taxon>
        <taxon>Lemnoideae</taxon>
        <taxon>Spirodela</taxon>
    </lineage>
</organism>
<comment type="subcellular location">
    <subcellularLocation>
        <location evidence="1">Membrane</location>
    </subcellularLocation>
</comment>
<evidence type="ECO:0000313" key="7">
    <source>
        <dbReference type="EMBL" id="CAA2627376.1"/>
    </source>
</evidence>
<evidence type="ECO:0000256" key="1">
    <source>
        <dbReference type="ARBA" id="ARBA00004370"/>
    </source>
</evidence>
<evidence type="ECO:0000256" key="3">
    <source>
        <dbReference type="ARBA" id="ARBA00022737"/>
    </source>
</evidence>
<accession>A0A7I8J8U7</accession>
<keyword evidence="8" id="KW-1185">Reference proteome</keyword>
<feature type="compositionally biased region" description="Low complexity" evidence="4">
    <location>
        <begin position="198"/>
        <end position="210"/>
    </location>
</feature>
<keyword evidence="3" id="KW-0677">Repeat</keyword>
<dbReference type="Proteomes" id="UP001189122">
    <property type="component" value="Unassembled WGS sequence"/>
</dbReference>
<dbReference type="Gene3D" id="1.10.510.10">
    <property type="entry name" value="Transferase(Phosphotransferase) domain 1"/>
    <property type="match status" value="1"/>
</dbReference>
<evidence type="ECO:0000256" key="4">
    <source>
        <dbReference type="SAM" id="MobiDB-lite"/>
    </source>
</evidence>
<evidence type="ECO:0000256" key="2">
    <source>
        <dbReference type="ARBA" id="ARBA00022614"/>
    </source>
</evidence>
<dbReference type="InterPro" id="IPR001245">
    <property type="entry name" value="Ser-Thr/Tyr_kinase_cat_dom"/>
</dbReference>
<dbReference type="Pfam" id="PF08263">
    <property type="entry name" value="LRRNT_2"/>
    <property type="match status" value="1"/>
</dbReference>
<gene>
    <name evidence="7" type="ORF">SI7747_10013029</name>
</gene>
<keyword evidence="5" id="KW-0472">Membrane</keyword>
<dbReference type="PROSITE" id="PS50011">
    <property type="entry name" value="PROTEIN_KINASE_DOM"/>
    <property type="match status" value="1"/>
</dbReference>
<dbReference type="GO" id="GO:0004672">
    <property type="term" value="F:protein kinase activity"/>
    <property type="evidence" value="ECO:0007669"/>
    <property type="project" value="InterPro"/>
</dbReference>
<reference evidence="7 8" key="1">
    <citation type="submission" date="2019-12" db="EMBL/GenBank/DDBJ databases">
        <authorList>
            <person name="Scholz U."/>
            <person name="Mascher M."/>
            <person name="Fiebig A."/>
        </authorList>
    </citation>
    <scope>NUCLEOTIDE SEQUENCE</scope>
</reference>
<feature type="compositionally biased region" description="Polar residues" evidence="4">
    <location>
        <begin position="506"/>
        <end position="526"/>
    </location>
</feature>
<keyword evidence="5" id="KW-0812">Transmembrane</keyword>
<feature type="domain" description="Protein kinase" evidence="6">
    <location>
        <begin position="246"/>
        <end position="540"/>
    </location>
</feature>
<dbReference type="PANTHER" id="PTHR48007:SF39">
    <property type="entry name" value="PROTEIN KINASE DOMAIN-CONTAINING PROTEIN"/>
    <property type="match status" value="1"/>
</dbReference>
<protein>
    <recommendedName>
        <fullName evidence="6">Protein kinase domain-containing protein</fullName>
    </recommendedName>
</protein>
<dbReference type="GO" id="GO:0005524">
    <property type="term" value="F:ATP binding"/>
    <property type="evidence" value="ECO:0007669"/>
    <property type="project" value="InterPro"/>
</dbReference>
<dbReference type="AlphaFoldDB" id="A0A7I8J8U7"/>
<feature type="region of interest" description="Disordered" evidence="4">
    <location>
        <begin position="243"/>
        <end position="296"/>
    </location>
</feature>
<feature type="region of interest" description="Disordered" evidence="4">
    <location>
        <begin position="105"/>
        <end position="140"/>
    </location>
</feature>
<name>A0A7I8J8U7_SPIIN</name>
<dbReference type="Pfam" id="PF07714">
    <property type="entry name" value="PK_Tyr_Ser-Thr"/>
    <property type="match status" value="1"/>
</dbReference>
<dbReference type="InterPro" id="IPR046959">
    <property type="entry name" value="PRK1-6/SRF4-like"/>
</dbReference>
<dbReference type="EMBL" id="CACRZD030000010">
    <property type="protein sequence ID" value="CAA6666636.1"/>
    <property type="molecule type" value="Genomic_DNA"/>
</dbReference>
<dbReference type="InterPro" id="IPR000719">
    <property type="entry name" value="Prot_kinase_dom"/>
</dbReference>
<dbReference type="GO" id="GO:0016020">
    <property type="term" value="C:membrane"/>
    <property type="evidence" value="ECO:0007669"/>
    <property type="project" value="UniProtKB-SubCell"/>
</dbReference>
<feature type="region of interest" description="Disordered" evidence="4">
    <location>
        <begin position="503"/>
        <end position="540"/>
    </location>
</feature>
<sequence>MAGSSTPSPDEASLLALKSSVDPSGVLPWRRGSSAGGVCSWYGVRQCSPKGRVTKLVLESVNLTGNLHAGLLSPLDELRYSASRPSLSGVRLLLLRRQSEPLRGATQEALQGHPQRPHLLPPLVPSSSSSSSYTTPSSEDGKKRKKRIAVIVSGSAAAFLFLAACVPLAAAFFLSSRRRRRSTPAAAEGGGGIRGEDAAGPSRGPTPAAAAALAGEEGVLMGSGEVGEADVLRRWRRRLQPGGAAEGVGRDAGEGDSGEHVQGGNGVGAGRDGKASQGSRQRRRGPRRRRVPARGEALGAIRHPNLVPLRAYFQAQQERLLVYDYFPNGSLLSLLHGSSSATGRGGGGKPLHWTSCLKIAEDVAAGLQHLHEAAGVVHGNVKPSNVLLGSDFECCLTDYSLAAFVTSPDSGGGGGGGPSLVYRAPECRQLPRGAGGGSRRSRTCTGSGAGAGATHGEGALPGPAPPAEEKLAALVSVAAACVSTRPEERPAAGEALRMIREARAAASSNGSDQSPGRWSDAVQSLPRSYGLDHMSLTERD</sequence>
<dbReference type="PANTHER" id="PTHR48007">
    <property type="entry name" value="LEUCINE-RICH REPEAT RECEPTOR-LIKE PROTEIN KINASE PXC1"/>
    <property type="match status" value="1"/>
</dbReference>
<dbReference type="InterPro" id="IPR013210">
    <property type="entry name" value="LRR_N_plant-typ"/>
</dbReference>
<feature type="region of interest" description="Disordered" evidence="4">
    <location>
        <begin position="179"/>
        <end position="210"/>
    </location>
</feature>